<dbReference type="Gene3D" id="2.40.40.10">
    <property type="entry name" value="RlpA-like domain"/>
    <property type="match status" value="1"/>
</dbReference>
<dbReference type="GO" id="GO:0071555">
    <property type="term" value="P:cell wall organization"/>
    <property type="evidence" value="ECO:0007669"/>
    <property type="project" value="UniProtKB-KW"/>
</dbReference>
<keyword evidence="8" id="KW-1185">Reference proteome</keyword>
<name>A0A2S7K6N8_9PROT</name>
<dbReference type="GO" id="GO:0009253">
    <property type="term" value="P:peptidoglycan catabolic process"/>
    <property type="evidence" value="ECO:0007669"/>
    <property type="project" value="TreeGrafter"/>
</dbReference>
<dbReference type="GO" id="GO:0008933">
    <property type="term" value="F:peptidoglycan lytic transglycosylase activity"/>
    <property type="evidence" value="ECO:0007669"/>
    <property type="project" value="TreeGrafter"/>
</dbReference>
<dbReference type="PANTHER" id="PTHR30124:SF0">
    <property type="entry name" value="MEMBRANE-BOUND LYTIC MUREIN TRANSGLYCOSYLASE A"/>
    <property type="match status" value="1"/>
</dbReference>
<evidence type="ECO:0000256" key="4">
    <source>
        <dbReference type="ARBA" id="ARBA00023316"/>
    </source>
</evidence>
<accession>A0A2S7K6N8</accession>
<dbReference type="InterPro" id="IPR010611">
    <property type="entry name" value="3D_dom"/>
</dbReference>
<dbReference type="InterPro" id="IPR005300">
    <property type="entry name" value="MltA_B"/>
</dbReference>
<dbReference type="RefSeq" id="WP_104829412.1">
    <property type="nucleotide sequence ID" value="NZ_PJCH01000005.1"/>
</dbReference>
<dbReference type="GO" id="GO:0009254">
    <property type="term" value="P:peptidoglycan turnover"/>
    <property type="evidence" value="ECO:0007669"/>
    <property type="project" value="InterPro"/>
</dbReference>
<dbReference type="Pfam" id="PF06725">
    <property type="entry name" value="3D"/>
    <property type="match status" value="1"/>
</dbReference>
<evidence type="ECO:0000259" key="6">
    <source>
        <dbReference type="SMART" id="SM00925"/>
    </source>
</evidence>
<dbReference type="CDD" id="cd14485">
    <property type="entry name" value="mltA_like_LT_A"/>
    <property type="match status" value="1"/>
</dbReference>
<evidence type="ECO:0000313" key="7">
    <source>
        <dbReference type="EMBL" id="PQA88167.1"/>
    </source>
</evidence>
<dbReference type="GO" id="GO:0004553">
    <property type="term" value="F:hydrolase activity, hydrolyzing O-glycosyl compounds"/>
    <property type="evidence" value="ECO:0007669"/>
    <property type="project" value="InterPro"/>
</dbReference>
<dbReference type="EMBL" id="PJCH01000005">
    <property type="protein sequence ID" value="PQA88167.1"/>
    <property type="molecule type" value="Genomic_DNA"/>
</dbReference>
<dbReference type="SMART" id="SM00925">
    <property type="entry name" value="MltA"/>
    <property type="match status" value="1"/>
</dbReference>
<evidence type="ECO:0000313" key="8">
    <source>
        <dbReference type="Proteomes" id="UP000239504"/>
    </source>
</evidence>
<feature type="domain" description="Lytic transglycosylase MltA" evidence="6">
    <location>
        <begin position="183"/>
        <end position="337"/>
    </location>
</feature>
<evidence type="ECO:0000256" key="1">
    <source>
        <dbReference type="ARBA" id="ARBA00001420"/>
    </source>
</evidence>
<keyword evidence="3" id="KW-0456">Lyase</keyword>
<organism evidence="7 8">
    <name type="scientific">Hyphococcus luteus</name>
    <dbReference type="NCBI Taxonomy" id="2058213"/>
    <lineage>
        <taxon>Bacteria</taxon>
        <taxon>Pseudomonadati</taxon>
        <taxon>Pseudomonadota</taxon>
        <taxon>Alphaproteobacteria</taxon>
        <taxon>Parvularculales</taxon>
        <taxon>Parvularculaceae</taxon>
        <taxon>Hyphococcus</taxon>
    </lineage>
</organism>
<dbReference type="PANTHER" id="PTHR30124">
    <property type="entry name" value="MEMBRANE-BOUND LYTIC MUREIN TRANSGLYCOSYLASE A"/>
    <property type="match status" value="1"/>
</dbReference>
<comment type="catalytic activity">
    <reaction evidence="1">
        <text>Exolytic cleavage of the (1-&gt;4)-beta-glycosidic linkage between N-acetylmuramic acid (MurNAc) and N-acetylglucosamine (GlcNAc) residues in peptidoglycan, from either the reducing or the non-reducing ends of the peptidoglycan chains, with concomitant formation of a 1,6-anhydrobond in the MurNAc residue.</text>
        <dbReference type="EC" id="4.2.2.n1"/>
    </reaction>
</comment>
<comment type="caution">
    <text evidence="7">The sequence shown here is derived from an EMBL/GenBank/DDBJ whole genome shotgun (WGS) entry which is preliminary data.</text>
</comment>
<evidence type="ECO:0000256" key="3">
    <source>
        <dbReference type="ARBA" id="ARBA00023239"/>
    </source>
</evidence>
<evidence type="ECO:0000256" key="5">
    <source>
        <dbReference type="ARBA" id="ARBA00030918"/>
    </source>
</evidence>
<reference evidence="7 8" key="1">
    <citation type="submission" date="2017-12" db="EMBL/GenBank/DDBJ databases">
        <authorList>
            <person name="Hurst M.R.H."/>
        </authorList>
    </citation>
    <scope>NUCLEOTIDE SEQUENCE [LARGE SCALE GENOMIC DNA]</scope>
    <source>
        <strain evidence="7 8">SY-3-19</strain>
    </source>
</reference>
<proteinExistence type="predicted"/>
<dbReference type="CDD" id="cd14668">
    <property type="entry name" value="mlta_B"/>
    <property type="match status" value="1"/>
</dbReference>
<dbReference type="EC" id="4.2.2.n1" evidence="2"/>
<keyword evidence="4" id="KW-0961">Cell wall biogenesis/degradation</keyword>
<protein>
    <recommendedName>
        <fullName evidence="2">peptidoglycan lytic exotransglycosylase</fullName>
        <ecNumber evidence="2">4.2.2.n1</ecNumber>
    </recommendedName>
    <alternativeName>
        <fullName evidence="5">Murein hydrolase A</fullName>
    </alternativeName>
</protein>
<dbReference type="InterPro" id="IPR036908">
    <property type="entry name" value="RlpA-like_sf"/>
</dbReference>
<evidence type="ECO:0000256" key="2">
    <source>
        <dbReference type="ARBA" id="ARBA00012587"/>
    </source>
</evidence>
<dbReference type="OrthoDB" id="9783686at2"/>
<gene>
    <name evidence="7" type="ORF">CW354_07590</name>
</gene>
<dbReference type="PIRSF" id="PIRSF019422">
    <property type="entry name" value="MltA"/>
    <property type="match status" value="1"/>
</dbReference>
<sequence length="454" mass="49259">MKSASGMLLRLFLAGAVVLAAIATALVFTGVVPPYYARKFSDEDYGPPAPGYRFVSFDDIPGWRQDDPTLALEAFVRSCARFEAQGSTAPANPMENLNLSDPSVTFSGTVADWLRPCAEARALIVSAYADPANRRGAFRSFFEFHFQPVELFSVRDPLPDGRARRAGPRVDREGTFTGYFEPVYHASHEATRTHTAPVLPRPDDLVEVDLGLFRDELKGERIAGRVEAGRLHPYEARSGIESHAVPNALAWLDPNDLFFLQIQGSGRLVFDDGGVMRVGYAGQNGHPYTAIGRVLVERGAMPLEEVTMQSIRAWLADAPADAAEEVRDENASYVFFRRLDAVDPALGPLGAQGAPLTPGRSLAVDRRYHTLGAPVWVDIEPVSGVDGGKPIRRLLIAQDTGGAIKGPLRGDVFWGSGEEAAVIAGAMNARGSMTVLLPRRLAERLPANPGEIRL</sequence>
<dbReference type="GO" id="GO:0019867">
    <property type="term" value="C:outer membrane"/>
    <property type="evidence" value="ECO:0007669"/>
    <property type="project" value="InterPro"/>
</dbReference>
<dbReference type="SUPFAM" id="SSF50685">
    <property type="entry name" value="Barwin-like endoglucanases"/>
    <property type="match status" value="1"/>
</dbReference>
<dbReference type="InterPro" id="IPR026044">
    <property type="entry name" value="MltA"/>
</dbReference>
<dbReference type="Proteomes" id="UP000239504">
    <property type="component" value="Unassembled WGS sequence"/>
</dbReference>
<dbReference type="AlphaFoldDB" id="A0A2S7K6N8"/>
<dbReference type="Pfam" id="PF03562">
    <property type="entry name" value="MltA"/>
    <property type="match status" value="1"/>
</dbReference>
<dbReference type="Gene3D" id="2.40.240.50">
    <property type="entry name" value="Barwin-like endoglucanases"/>
    <property type="match status" value="1"/>
</dbReference>